<dbReference type="EMBL" id="SMSJ01000167">
    <property type="protein sequence ID" value="TDH58013.1"/>
    <property type="molecule type" value="Genomic_DNA"/>
</dbReference>
<dbReference type="NCBIfam" id="NF033542">
    <property type="entry name" value="transpos_IS110"/>
    <property type="match status" value="1"/>
</dbReference>
<organism evidence="3 4">
    <name type="scientific">Dankookia rubra</name>
    <dbReference type="NCBI Taxonomy" id="1442381"/>
    <lineage>
        <taxon>Bacteria</taxon>
        <taxon>Pseudomonadati</taxon>
        <taxon>Pseudomonadota</taxon>
        <taxon>Alphaproteobacteria</taxon>
        <taxon>Acetobacterales</taxon>
        <taxon>Roseomonadaceae</taxon>
        <taxon>Dankookia</taxon>
    </lineage>
</organism>
<evidence type="ECO:0000259" key="1">
    <source>
        <dbReference type="Pfam" id="PF01548"/>
    </source>
</evidence>
<proteinExistence type="predicted"/>
<feature type="domain" description="Transposase IS110-like N-terminal" evidence="1">
    <location>
        <begin position="7"/>
        <end position="147"/>
    </location>
</feature>
<dbReference type="OrthoDB" id="5289737at2"/>
<gene>
    <name evidence="3" type="ORF">E2C06_34845</name>
</gene>
<comment type="caution">
    <text evidence="3">The sequence shown here is derived from an EMBL/GenBank/DDBJ whole genome shotgun (WGS) entry which is preliminary data.</text>
</comment>
<evidence type="ECO:0000313" key="4">
    <source>
        <dbReference type="Proteomes" id="UP000295096"/>
    </source>
</evidence>
<dbReference type="InterPro" id="IPR047650">
    <property type="entry name" value="Transpos_IS110"/>
</dbReference>
<dbReference type="Proteomes" id="UP000295096">
    <property type="component" value="Unassembled WGS sequence"/>
</dbReference>
<name>A0A4R5Q635_9PROT</name>
<dbReference type="InterPro" id="IPR003346">
    <property type="entry name" value="Transposase_20"/>
</dbReference>
<evidence type="ECO:0000313" key="3">
    <source>
        <dbReference type="EMBL" id="TDH58013.1"/>
    </source>
</evidence>
<dbReference type="InterPro" id="IPR002525">
    <property type="entry name" value="Transp_IS110-like_N"/>
</dbReference>
<dbReference type="RefSeq" id="WP_133293137.1">
    <property type="nucleotide sequence ID" value="NZ_SMSJ01000167.1"/>
</dbReference>
<keyword evidence="4" id="KW-1185">Reference proteome</keyword>
<protein>
    <submittedName>
        <fullName evidence="3">IS110 family transposase</fullName>
    </submittedName>
</protein>
<feature type="domain" description="Transposase IS116/IS110/IS902 C-terminal" evidence="2">
    <location>
        <begin position="212"/>
        <end position="289"/>
    </location>
</feature>
<dbReference type="PANTHER" id="PTHR33055:SF3">
    <property type="entry name" value="PUTATIVE TRANSPOSASE FOR IS117-RELATED"/>
    <property type="match status" value="1"/>
</dbReference>
<dbReference type="GO" id="GO:0006313">
    <property type="term" value="P:DNA transposition"/>
    <property type="evidence" value="ECO:0007669"/>
    <property type="project" value="InterPro"/>
</dbReference>
<dbReference type="GO" id="GO:0004803">
    <property type="term" value="F:transposase activity"/>
    <property type="evidence" value="ECO:0007669"/>
    <property type="project" value="InterPro"/>
</dbReference>
<dbReference type="PANTHER" id="PTHR33055">
    <property type="entry name" value="TRANSPOSASE FOR INSERTION SEQUENCE ELEMENT IS1111A"/>
    <property type="match status" value="1"/>
</dbReference>
<accession>A0A4R5Q635</accession>
<dbReference type="AlphaFoldDB" id="A0A4R5Q635"/>
<evidence type="ECO:0000259" key="2">
    <source>
        <dbReference type="Pfam" id="PF02371"/>
    </source>
</evidence>
<sequence length="343" mass="37655">MSNARSIGLDLAKHVFQAHGAGEAGEVAFRKRLRRDKVLEFFASQPRCLVAMEACDGAHHWAREIGKLGHEVRLIPASYVKPFVKRQKNDMADAEAICEAAQRPTMRFVTVRSEEQQASAVVFRARDILVRQRTQLINALRGHLAEYGMVVAQGPSHVARLISHVEDPTTRLPDAARLTLGILINVLKSLDELIRRLDVEIARRAKEDEVARRLTTVPGIGPVTATALAALAPAAETFRKGRDFAAWMGLTPLQRSTGGKQKLGRTSKMGERTLRRLLIIGASSVVQQATRRGAPAGTWLAQMLSRKPRMLVVVALANKMARTVWALLAKGETYRSPAVAASS</sequence>
<dbReference type="GO" id="GO:0003677">
    <property type="term" value="F:DNA binding"/>
    <property type="evidence" value="ECO:0007669"/>
    <property type="project" value="InterPro"/>
</dbReference>
<reference evidence="3 4" key="1">
    <citation type="journal article" date="2016" name="J. Microbiol.">
        <title>Dankookia rubra gen. nov., sp. nov., an alphaproteobacterium isolated from sediment of a shallow stream.</title>
        <authorList>
            <person name="Kim W.H."/>
            <person name="Kim D.H."/>
            <person name="Kang K."/>
            <person name="Ahn T.Y."/>
        </authorList>
    </citation>
    <scope>NUCLEOTIDE SEQUENCE [LARGE SCALE GENOMIC DNA]</scope>
    <source>
        <strain evidence="3 4">JCM30602</strain>
    </source>
</reference>
<dbReference type="Pfam" id="PF02371">
    <property type="entry name" value="Transposase_20"/>
    <property type="match status" value="1"/>
</dbReference>
<dbReference type="Pfam" id="PF01548">
    <property type="entry name" value="DEDD_Tnp_IS110"/>
    <property type="match status" value="1"/>
</dbReference>